<dbReference type="AlphaFoldDB" id="A0AAV4QFG8"/>
<evidence type="ECO:0000313" key="2">
    <source>
        <dbReference type="EMBL" id="GIY07101.1"/>
    </source>
</evidence>
<accession>A0AAV4QFG8</accession>
<feature type="region of interest" description="Disordered" evidence="1">
    <location>
        <begin position="1"/>
        <end position="21"/>
    </location>
</feature>
<protein>
    <submittedName>
        <fullName evidence="2">Uncharacterized protein</fullName>
    </submittedName>
</protein>
<evidence type="ECO:0000313" key="3">
    <source>
        <dbReference type="Proteomes" id="UP001054945"/>
    </source>
</evidence>
<organism evidence="2 3">
    <name type="scientific">Caerostris extrusa</name>
    <name type="common">Bark spider</name>
    <name type="synonym">Caerostris bankana</name>
    <dbReference type="NCBI Taxonomy" id="172846"/>
    <lineage>
        <taxon>Eukaryota</taxon>
        <taxon>Metazoa</taxon>
        <taxon>Ecdysozoa</taxon>
        <taxon>Arthropoda</taxon>
        <taxon>Chelicerata</taxon>
        <taxon>Arachnida</taxon>
        <taxon>Araneae</taxon>
        <taxon>Araneomorphae</taxon>
        <taxon>Entelegynae</taxon>
        <taxon>Araneoidea</taxon>
        <taxon>Araneidae</taxon>
        <taxon>Caerostris</taxon>
    </lineage>
</organism>
<keyword evidence="3" id="KW-1185">Reference proteome</keyword>
<dbReference type="EMBL" id="BPLR01006048">
    <property type="protein sequence ID" value="GIY07101.1"/>
    <property type="molecule type" value="Genomic_DNA"/>
</dbReference>
<reference evidence="2 3" key="1">
    <citation type="submission" date="2021-06" db="EMBL/GenBank/DDBJ databases">
        <title>Caerostris extrusa draft genome.</title>
        <authorList>
            <person name="Kono N."/>
            <person name="Arakawa K."/>
        </authorList>
    </citation>
    <scope>NUCLEOTIDE SEQUENCE [LARGE SCALE GENOMIC DNA]</scope>
</reference>
<gene>
    <name evidence="2" type="ORF">CEXT_694811</name>
</gene>
<proteinExistence type="predicted"/>
<name>A0AAV4QFG8_CAEEX</name>
<sequence>MEMLAGAKVQHENPSDCSAGPPTRKKFGLSAPSHSNLMVFYRSLGGTLRCGACCAAECAMHSGMWKFLRLFEKIKKKGGCHRPLLIPQTEKRRTSNPQVAANSLLLLPLTPFCFYTIVGSDEGVLCPYLFALVAGVRNNKKKGRKKEGGQAAGWKCLQGQKYNTETPSDCSAAPPTRKKSGLSSLSLQLNGLYRSLEHFAVVLAVRRNRHVQRNVEIFTFIVSRGPFKTGEGARRITPLASGDCVFRKN</sequence>
<dbReference type="Proteomes" id="UP001054945">
    <property type="component" value="Unassembled WGS sequence"/>
</dbReference>
<comment type="caution">
    <text evidence="2">The sequence shown here is derived from an EMBL/GenBank/DDBJ whole genome shotgun (WGS) entry which is preliminary data.</text>
</comment>
<evidence type="ECO:0000256" key="1">
    <source>
        <dbReference type="SAM" id="MobiDB-lite"/>
    </source>
</evidence>